<comment type="caution">
    <text evidence="11">The sequence shown here is derived from an EMBL/GenBank/DDBJ whole genome shotgun (WGS) entry which is preliminary data.</text>
</comment>
<feature type="chain" id="PRO_5044797823" description="EXPERA domain-containing protein" evidence="9">
    <location>
        <begin position="22"/>
        <end position="367"/>
    </location>
</feature>
<evidence type="ECO:0000256" key="9">
    <source>
        <dbReference type="SAM" id="SignalP"/>
    </source>
</evidence>
<feature type="transmembrane region" description="Helical" evidence="8">
    <location>
        <begin position="288"/>
        <end position="308"/>
    </location>
</feature>
<dbReference type="GO" id="GO:0012505">
    <property type="term" value="C:endomembrane system"/>
    <property type="evidence" value="ECO:0007669"/>
    <property type="project" value="UniProtKB-SubCell"/>
</dbReference>
<feature type="transmembrane region" description="Helical" evidence="8">
    <location>
        <begin position="208"/>
        <end position="227"/>
    </location>
</feature>
<evidence type="ECO:0000256" key="1">
    <source>
        <dbReference type="ARBA" id="ARBA00004127"/>
    </source>
</evidence>
<dbReference type="Pfam" id="PF26083">
    <property type="entry name" value="TM_Tm6sf2"/>
    <property type="match status" value="1"/>
</dbReference>
<keyword evidence="9" id="KW-0732">Signal</keyword>
<evidence type="ECO:0000256" key="5">
    <source>
        <dbReference type="ARBA" id="ARBA00023136"/>
    </source>
</evidence>
<comment type="similarity">
    <text evidence="6">Belongs to the TM6SF family.</text>
</comment>
<dbReference type="InterPro" id="IPR059044">
    <property type="entry name" value="TM_Tm6sf1/2"/>
</dbReference>
<feature type="transmembrane region" description="Helical" evidence="8">
    <location>
        <begin position="140"/>
        <end position="161"/>
    </location>
</feature>
<feature type="transmembrane region" description="Helical" evidence="8">
    <location>
        <begin position="64"/>
        <end position="82"/>
    </location>
</feature>
<evidence type="ECO:0000313" key="12">
    <source>
        <dbReference type="Proteomes" id="UP001634394"/>
    </source>
</evidence>
<dbReference type="PANTHER" id="PTHR14568:SF8">
    <property type="entry name" value="EXPERA DOMAIN-CONTAINING PROTEIN"/>
    <property type="match status" value="1"/>
</dbReference>
<dbReference type="Proteomes" id="UP001634394">
    <property type="component" value="Unassembled WGS sequence"/>
</dbReference>
<evidence type="ECO:0000313" key="11">
    <source>
        <dbReference type="EMBL" id="KAL3865901.1"/>
    </source>
</evidence>
<dbReference type="PROSITE" id="PS51751">
    <property type="entry name" value="EXPERA"/>
    <property type="match status" value="2"/>
</dbReference>
<evidence type="ECO:0000256" key="8">
    <source>
        <dbReference type="SAM" id="Phobius"/>
    </source>
</evidence>
<reference evidence="11 12" key="1">
    <citation type="submission" date="2024-11" db="EMBL/GenBank/DDBJ databases">
        <title>Chromosome-level genome assembly of the freshwater bivalve Anodonta woodiana.</title>
        <authorList>
            <person name="Chen X."/>
        </authorList>
    </citation>
    <scope>NUCLEOTIDE SEQUENCE [LARGE SCALE GENOMIC DNA]</scope>
    <source>
        <strain evidence="11">MN2024</strain>
        <tissue evidence="11">Gills</tissue>
    </source>
</reference>
<evidence type="ECO:0000256" key="2">
    <source>
        <dbReference type="ARBA" id="ARBA00022692"/>
    </source>
</evidence>
<dbReference type="CDD" id="cd21106">
    <property type="entry name" value="TM6SF1-like"/>
    <property type="match status" value="1"/>
</dbReference>
<feature type="domain" description="EXPERA" evidence="10">
    <location>
        <begin position="60"/>
        <end position="183"/>
    </location>
</feature>
<evidence type="ECO:0000259" key="10">
    <source>
        <dbReference type="PROSITE" id="PS51751"/>
    </source>
</evidence>
<evidence type="ECO:0000256" key="7">
    <source>
        <dbReference type="PROSITE-ProRule" id="PRU01087"/>
    </source>
</evidence>
<feature type="signal peptide" evidence="9">
    <location>
        <begin position="1"/>
        <end position="21"/>
    </location>
</feature>
<sequence>MFPPWISVFLTSLLAVPLIYAVDKLSLAREPLWILIIGVVSLLIVGLVCYFVTAGSQRKVDPVIYVFSFCTFSSCVDLFVGLEADGFVSGFMGFYFREGEPYLKTPYASLISWLDGTLHYVLCIAAIYQYVHGKSYRELGLLWAGSIGHSMLVFMPGNLLGISMVKWSVFLNVPWMVLPFYAAVKLLTDGERNNSQRNILTRKTAWQLILESFFAVWFIGAILLAYFRGIAVLGSKLDVFREYIMHVEPYLMDTNQYGKMQAIVYMFHFLPVYVACLYALYCPVQTWVSDLSILHAGAAINAQFGYIGSAIHPRTPQEFRIPMTSSSVWFWLINLSLLLVPQLFALYCNYGKNKTLSVMKKSGKKIS</sequence>
<evidence type="ECO:0000256" key="6">
    <source>
        <dbReference type="ARBA" id="ARBA00034760"/>
    </source>
</evidence>
<gene>
    <name evidence="11" type="ORF">ACJMK2_043249</name>
</gene>
<dbReference type="EMBL" id="JBJQND010000009">
    <property type="protein sequence ID" value="KAL3865901.1"/>
    <property type="molecule type" value="Genomic_DNA"/>
</dbReference>
<keyword evidence="4 7" id="KW-1133">Transmembrane helix</keyword>
<feature type="transmembrane region" description="Helical" evidence="8">
    <location>
        <begin position="167"/>
        <end position="187"/>
    </location>
</feature>
<dbReference type="GO" id="GO:0016020">
    <property type="term" value="C:membrane"/>
    <property type="evidence" value="ECO:0007669"/>
    <property type="project" value="UniProtKB-UniRule"/>
</dbReference>
<accession>A0ABD3VXP2</accession>
<feature type="transmembrane region" description="Helical" evidence="8">
    <location>
        <begin position="31"/>
        <end position="52"/>
    </location>
</feature>
<protein>
    <recommendedName>
        <fullName evidence="10">EXPERA domain-containing protein</fullName>
    </recommendedName>
</protein>
<dbReference type="PANTHER" id="PTHR14568">
    <property type="entry name" value="TRANSMEMBRANE SUPERFAMILY 6 MEMBER 1/2"/>
    <property type="match status" value="1"/>
</dbReference>
<dbReference type="InterPro" id="IPR047195">
    <property type="entry name" value="TM6SF1-like"/>
</dbReference>
<keyword evidence="5 7" id="KW-0472">Membrane</keyword>
<feature type="transmembrane region" description="Helical" evidence="8">
    <location>
        <begin position="328"/>
        <end position="350"/>
    </location>
</feature>
<evidence type="ECO:0000256" key="4">
    <source>
        <dbReference type="ARBA" id="ARBA00022989"/>
    </source>
</evidence>
<organism evidence="11 12">
    <name type="scientific">Sinanodonta woodiana</name>
    <name type="common">Chinese pond mussel</name>
    <name type="synonym">Anodonta woodiana</name>
    <dbReference type="NCBI Taxonomy" id="1069815"/>
    <lineage>
        <taxon>Eukaryota</taxon>
        <taxon>Metazoa</taxon>
        <taxon>Spiralia</taxon>
        <taxon>Lophotrochozoa</taxon>
        <taxon>Mollusca</taxon>
        <taxon>Bivalvia</taxon>
        <taxon>Autobranchia</taxon>
        <taxon>Heteroconchia</taxon>
        <taxon>Palaeoheterodonta</taxon>
        <taxon>Unionida</taxon>
        <taxon>Unionoidea</taxon>
        <taxon>Unionidae</taxon>
        <taxon>Unioninae</taxon>
        <taxon>Sinanodonta</taxon>
    </lineage>
</organism>
<feature type="transmembrane region" description="Helical" evidence="8">
    <location>
        <begin position="262"/>
        <end position="281"/>
    </location>
</feature>
<evidence type="ECO:0000256" key="3">
    <source>
        <dbReference type="ARBA" id="ARBA00022737"/>
    </source>
</evidence>
<feature type="domain" description="EXPERA" evidence="10">
    <location>
        <begin position="210"/>
        <end position="345"/>
    </location>
</feature>
<keyword evidence="3" id="KW-0677">Repeat</keyword>
<proteinExistence type="inferred from homology"/>
<feature type="transmembrane region" description="Helical" evidence="8">
    <location>
        <begin position="107"/>
        <end position="128"/>
    </location>
</feature>
<keyword evidence="2 7" id="KW-0812">Transmembrane</keyword>
<dbReference type="InterPro" id="IPR033118">
    <property type="entry name" value="EXPERA"/>
</dbReference>
<name>A0ABD3VXP2_SINWO</name>
<dbReference type="AlphaFoldDB" id="A0ABD3VXP2"/>
<keyword evidence="12" id="KW-1185">Reference proteome</keyword>
<comment type="subcellular location">
    <subcellularLocation>
        <location evidence="1">Endomembrane system</location>
        <topology evidence="1">Multi-pass membrane protein</topology>
    </subcellularLocation>
</comment>